<evidence type="ECO:0000256" key="4">
    <source>
        <dbReference type="ARBA" id="ARBA00022989"/>
    </source>
</evidence>
<feature type="transmembrane region" description="Helical" evidence="7">
    <location>
        <begin position="347"/>
        <end position="371"/>
    </location>
</feature>
<dbReference type="PANTHER" id="PTHR42948">
    <property type="entry name" value="TRANSPORTER"/>
    <property type="match status" value="1"/>
</dbReference>
<evidence type="ECO:0000256" key="7">
    <source>
        <dbReference type="SAM" id="Phobius"/>
    </source>
</evidence>
<dbReference type="PRINTS" id="PR00176">
    <property type="entry name" value="NANEUSMPORT"/>
</dbReference>
<feature type="transmembrane region" description="Helical" evidence="7">
    <location>
        <begin position="182"/>
        <end position="203"/>
    </location>
</feature>
<feature type="transmembrane region" description="Helical" evidence="7">
    <location>
        <begin position="153"/>
        <end position="175"/>
    </location>
</feature>
<keyword evidence="4 7" id="KW-1133">Transmembrane helix</keyword>
<dbReference type="EMBL" id="VNFH01000003">
    <property type="protein sequence ID" value="TVU71907.1"/>
    <property type="molecule type" value="Genomic_DNA"/>
</dbReference>
<comment type="similarity">
    <text evidence="6">Belongs to the sodium:neurotransmitter symporter (SNF) (TC 2.A.22) family.</text>
</comment>
<dbReference type="Pfam" id="PF00209">
    <property type="entry name" value="SNF"/>
    <property type="match status" value="2"/>
</dbReference>
<evidence type="ECO:0000256" key="1">
    <source>
        <dbReference type="ARBA" id="ARBA00004141"/>
    </source>
</evidence>
<comment type="caution">
    <text evidence="8">The sequence shown here is derived from an EMBL/GenBank/DDBJ whole genome shotgun (WGS) entry which is preliminary data.</text>
</comment>
<evidence type="ECO:0000256" key="6">
    <source>
        <dbReference type="RuleBase" id="RU003732"/>
    </source>
</evidence>
<dbReference type="NCBIfam" id="NF037979">
    <property type="entry name" value="Na_transp"/>
    <property type="match status" value="1"/>
</dbReference>
<keyword evidence="3 6" id="KW-0812">Transmembrane</keyword>
<evidence type="ECO:0000313" key="9">
    <source>
        <dbReference type="Proteomes" id="UP000319941"/>
    </source>
</evidence>
<sequence length="455" mass="48093">MSSKPHTHAQWSSRLAFTLAAVGSSVGLGNIWKFPYMTGESGGGAFVLVYLVCILLIGLPILMSEWLLGRLGQKNPISTMSNISARLKRSPAWVLIGVAGVLGAYLILSFYSVIGGWALAFIADAATGSFESLTADTAGSLFGGLLSNPATLLAWHSAFMLMVILVVAGGVAGGLERAAKILMPLLAVMLIMLVGYAATTDGFGEAAAWLLTPDFSKLDKDGVLAAMGHAFFTLSLGMGIMMAYGSYLSDDVNIGRTALIVVVLDTVIALLAGLAIFPVVFSNGLDAAAGPGLIFQTLPLAFGQMPGGEVFGVMFFVLLVFAAWTSGISLLEPIVEWLEEKTPMSRVASAWVAGIATWLLGIATILSFNVWSDVSPLGMFGKFEGMTVFDLLDYATSKLMLPLTGLATIVFVGWFMGRDEVRSQLNMSDSAFSLWSFVARYIAPIGVVVVFASSL</sequence>
<gene>
    <name evidence="8" type="ORF">FQP86_05100</name>
</gene>
<keyword evidence="5 7" id="KW-0472">Membrane</keyword>
<evidence type="ECO:0000256" key="2">
    <source>
        <dbReference type="ARBA" id="ARBA00022448"/>
    </source>
</evidence>
<protein>
    <recommendedName>
        <fullName evidence="6">Transporter</fullName>
    </recommendedName>
</protein>
<dbReference type="RefSeq" id="WP_024951957.1">
    <property type="nucleotide sequence ID" value="NZ_CAWOWR010000087.1"/>
</dbReference>
<dbReference type="OrthoDB" id="9762833at2"/>
<name>A0A558HRZ4_9GAMM</name>
<dbReference type="AlphaFoldDB" id="A0A558HRZ4"/>
<dbReference type="PANTHER" id="PTHR42948:SF1">
    <property type="entry name" value="TRANSPORTER"/>
    <property type="match status" value="1"/>
</dbReference>
<keyword evidence="9" id="KW-1185">Reference proteome</keyword>
<dbReference type="InterPro" id="IPR047218">
    <property type="entry name" value="YocR/YhdH-like"/>
</dbReference>
<reference evidence="8 9" key="1">
    <citation type="submission" date="2019-07" db="EMBL/GenBank/DDBJ databases">
        <title>Diversity of Bacteria from Kongsfjorden, Arctic.</title>
        <authorList>
            <person name="Yu Y."/>
        </authorList>
    </citation>
    <scope>NUCLEOTIDE SEQUENCE [LARGE SCALE GENOMIC DNA]</scope>
    <source>
        <strain evidence="8 9">SM1923</strain>
    </source>
</reference>
<keyword evidence="6" id="KW-0769">Symport</keyword>
<evidence type="ECO:0000256" key="3">
    <source>
        <dbReference type="ARBA" id="ARBA00022692"/>
    </source>
</evidence>
<dbReference type="CDD" id="cd10336">
    <property type="entry name" value="SLC6sbd_Tyt1-Like"/>
    <property type="match status" value="1"/>
</dbReference>
<dbReference type="GO" id="GO:0016020">
    <property type="term" value="C:membrane"/>
    <property type="evidence" value="ECO:0007669"/>
    <property type="project" value="UniProtKB-SubCell"/>
</dbReference>
<evidence type="ECO:0000256" key="5">
    <source>
        <dbReference type="ARBA" id="ARBA00023136"/>
    </source>
</evidence>
<feature type="transmembrane region" description="Helical" evidence="7">
    <location>
        <begin position="257"/>
        <end position="281"/>
    </location>
</feature>
<dbReference type="PROSITE" id="PS50267">
    <property type="entry name" value="NA_NEUROTRAN_SYMP_3"/>
    <property type="match status" value="1"/>
</dbReference>
<feature type="transmembrane region" description="Helical" evidence="7">
    <location>
        <begin position="45"/>
        <end position="69"/>
    </location>
</feature>
<feature type="transmembrane region" description="Helical" evidence="7">
    <location>
        <begin position="399"/>
        <end position="417"/>
    </location>
</feature>
<organism evidence="8 9">
    <name type="scientific">Cobetia crustatorum</name>
    <dbReference type="NCBI Taxonomy" id="553385"/>
    <lineage>
        <taxon>Bacteria</taxon>
        <taxon>Pseudomonadati</taxon>
        <taxon>Pseudomonadota</taxon>
        <taxon>Gammaproteobacteria</taxon>
        <taxon>Oceanospirillales</taxon>
        <taxon>Halomonadaceae</taxon>
        <taxon>Cobetia</taxon>
    </lineage>
</organism>
<accession>A0A558HRZ4</accession>
<dbReference type="InterPro" id="IPR000175">
    <property type="entry name" value="Na/ntran_symport"/>
</dbReference>
<dbReference type="GO" id="GO:0015293">
    <property type="term" value="F:symporter activity"/>
    <property type="evidence" value="ECO:0007669"/>
    <property type="project" value="UniProtKB-KW"/>
</dbReference>
<evidence type="ECO:0000313" key="8">
    <source>
        <dbReference type="EMBL" id="TVU71907.1"/>
    </source>
</evidence>
<dbReference type="PROSITE" id="PS00610">
    <property type="entry name" value="NA_NEUROTRAN_SYMP_1"/>
    <property type="match status" value="1"/>
</dbReference>
<feature type="transmembrane region" description="Helical" evidence="7">
    <location>
        <begin position="90"/>
        <end position="114"/>
    </location>
</feature>
<feature type="transmembrane region" description="Helical" evidence="7">
    <location>
        <begin position="310"/>
        <end position="335"/>
    </location>
</feature>
<feature type="transmembrane region" description="Helical" evidence="7">
    <location>
        <begin position="429"/>
        <end position="452"/>
    </location>
</feature>
<proteinExistence type="inferred from homology"/>
<dbReference type="InterPro" id="IPR037272">
    <property type="entry name" value="SNS_sf"/>
</dbReference>
<dbReference type="SUPFAM" id="SSF161070">
    <property type="entry name" value="SNF-like"/>
    <property type="match status" value="1"/>
</dbReference>
<feature type="transmembrane region" description="Helical" evidence="7">
    <location>
        <begin position="223"/>
        <end position="245"/>
    </location>
</feature>
<keyword evidence="2 6" id="KW-0813">Transport</keyword>
<comment type="subcellular location">
    <subcellularLocation>
        <location evidence="1">Membrane</location>
        <topology evidence="1">Multi-pass membrane protein</topology>
    </subcellularLocation>
</comment>
<dbReference type="Proteomes" id="UP000319941">
    <property type="component" value="Unassembled WGS sequence"/>
</dbReference>